<accession>A0A7Z0BMG9</accession>
<dbReference type="OrthoDB" id="7062584at2"/>
<evidence type="ECO:0000313" key="3">
    <source>
        <dbReference type="EMBL" id="NYH54454.1"/>
    </source>
</evidence>
<dbReference type="Pfam" id="PF12900">
    <property type="entry name" value="Pyridox_ox_2"/>
    <property type="match status" value="1"/>
</dbReference>
<dbReference type="InterPro" id="IPR001387">
    <property type="entry name" value="Cro/C1-type_HTH"/>
</dbReference>
<reference evidence="4" key="1">
    <citation type="submission" date="2016-08" db="EMBL/GenBank/DDBJ databases">
        <authorList>
            <person name="Seilhamer J.J."/>
        </authorList>
    </citation>
    <scope>NUCLEOTIDE SEQUENCE [LARGE SCALE GENOMIC DNA]</scope>
    <source>
        <strain evidence="4">UTMC102</strain>
    </source>
</reference>
<dbReference type="Proteomes" id="UP000584931">
    <property type="component" value="Unassembled WGS sequence"/>
</dbReference>
<evidence type="ECO:0000313" key="4">
    <source>
        <dbReference type="EMBL" id="OOC53238.1"/>
    </source>
</evidence>
<comment type="caution">
    <text evidence="4">The sequence shown here is derived from an EMBL/GenBank/DDBJ whole genome shotgun (WGS) entry which is preliminary data.</text>
</comment>
<accession>A0A1V3BXS0</accession>
<dbReference type="PROSITE" id="PS50943">
    <property type="entry name" value="HTH_CROC1"/>
    <property type="match status" value="1"/>
</dbReference>
<dbReference type="InterPro" id="IPR010982">
    <property type="entry name" value="Lambda_DNA-bd_dom_sf"/>
</dbReference>
<keyword evidence="4" id="KW-0238">DNA-binding</keyword>
<dbReference type="STRING" id="501010.NOSIN_04915"/>
<feature type="region of interest" description="Disordered" evidence="1">
    <location>
        <begin position="68"/>
        <end position="91"/>
    </location>
</feature>
<gene>
    <name evidence="3" type="ORF">HNR06_004043</name>
    <name evidence="4" type="ORF">NOSIN_04915</name>
</gene>
<dbReference type="AlphaFoldDB" id="A0A1V3BXS0"/>
<organism evidence="4 5">
    <name type="scientific">Nocardiopsis sinuspersici</name>
    <dbReference type="NCBI Taxonomy" id="501010"/>
    <lineage>
        <taxon>Bacteria</taxon>
        <taxon>Bacillati</taxon>
        <taxon>Actinomycetota</taxon>
        <taxon>Actinomycetes</taxon>
        <taxon>Streptosporangiales</taxon>
        <taxon>Nocardiopsidaceae</taxon>
        <taxon>Nocardiopsis</taxon>
    </lineage>
</organism>
<keyword evidence="5" id="KW-1185">Reference proteome</keyword>
<dbReference type="InterPro" id="IPR024747">
    <property type="entry name" value="Pyridox_Oxase-rel"/>
</dbReference>
<feature type="domain" description="HTH cro/C1-type" evidence="2">
    <location>
        <begin position="16"/>
        <end position="70"/>
    </location>
</feature>
<dbReference type="RefSeq" id="WP_077689599.1">
    <property type="nucleotide sequence ID" value="NZ_JACCHL010000001.1"/>
</dbReference>
<sequence length="221" mass="23694">MGFERNANASDVGRRVTQRRSELGMSRAELAERAGMDPGYVAYMEEQPARLSQEALYHLAHALHTSPDHLLGADTDTPPGSSSTAVPEPGIRTLTTEECLALIDPGGVGRVAFADTADTAPLVLPVNYVLSEDTVVFRTAADGVIARHVPGPMGFEVDRLDSAMSEGWSVLVAGHARRVDGGAELAALREHHSPRPWAGGEREAWVRVEPERVTGRRVGAV</sequence>
<name>A0A1V3BXS0_9ACTN</name>
<dbReference type="GO" id="GO:0003677">
    <property type="term" value="F:DNA binding"/>
    <property type="evidence" value="ECO:0007669"/>
    <property type="project" value="UniProtKB-KW"/>
</dbReference>
<dbReference type="SMART" id="SM00530">
    <property type="entry name" value="HTH_XRE"/>
    <property type="match status" value="1"/>
</dbReference>
<evidence type="ECO:0000256" key="1">
    <source>
        <dbReference type="SAM" id="MobiDB-lite"/>
    </source>
</evidence>
<protein>
    <submittedName>
        <fullName evidence="4">DNA-binding protein</fullName>
    </submittedName>
</protein>
<reference evidence="3 6" key="3">
    <citation type="submission" date="2020-07" db="EMBL/GenBank/DDBJ databases">
        <title>Sequencing the genomes of 1000 actinobacteria strains.</title>
        <authorList>
            <person name="Klenk H.-P."/>
        </authorList>
    </citation>
    <scope>NUCLEOTIDE SEQUENCE [LARGE SCALE GENOMIC DNA]</scope>
    <source>
        <strain evidence="3 6">DSM 45278</strain>
    </source>
</reference>
<dbReference type="Gene3D" id="1.10.260.40">
    <property type="entry name" value="lambda repressor-like DNA-binding domains"/>
    <property type="match status" value="1"/>
</dbReference>
<evidence type="ECO:0000313" key="5">
    <source>
        <dbReference type="Proteomes" id="UP000189004"/>
    </source>
</evidence>
<evidence type="ECO:0000313" key="6">
    <source>
        <dbReference type="Proteomes" id="UP000584931"/>
    </source>
</evidence>
<dbReference type="Gene3D" id="2.30.110.10">
    <property type="entry name" value="Electron Transport, Fmn-binding Protein, Chain A"/>
    <property type="match status" value="1"/>
</dbReference>
<dbReference type="SUPFAM" id="SSF50475">
    <property type="entry name" value="FMN-binding split barrel"/>
    <property type="match status" value="1"/>
</dbReference>
<dbReference type="InterPro" id="IPR012349">
    <property type="entry name" value="Split_barrel_FMN-bd"/>
</dbReference>
<dbReference type="Pfam" id="PF01381">
    <property type="entry name" value="HTH_3"/>
    <property type="match status" value="1"/>
</dbReference>
<feature type="region of interest" description="Disordered" evidence="1">
    <location>
        <begin position="1"/>
        <end position="24"/>
    </location>
</feature>
<evidence type="ECO:0000259" key="2">
    <source>
        <dbReference type="PROSITE" id="PS50943"/>
    </source>
</evidence>
<dbReference type="Proteomes" id="UP000189004">
    <property type="component" value="Unassembled WGS sequence"/>
</dbReference>
<reference evidence="5" key="2">
    <citation type="submission" date="2016-08" db="EMBL/GenBank/DDBJ databases">
        <authorList>
            <person name="Tokovenko B."/>
            <person name="Kalinowski J."/>
        </authorList>
    </citation>
    <scope>NUCLEOTIDE SEQUENCE [LARGE SCALE GENOMIC DNA]</scope>
    <source>
        <strain evidence="5">UTMC102</strain>
    </source>
</reference>
<dbReference type="SUPFAM" id="SSF47413">
    <property type="entry name" value="lambda repressor-like DNA-binding domains"/>
    <property type="match status" value="1"/>
</dbReference>
<dbReference type="EMBL" id="JACCHL010000001">
    <property type="protein sequence ID" value="NYH54454.1"/>
    <property type="molecule type" value="Genomic_DNA"/>
</dbReference>
<dbReference type="CDD" id="cd00093">
    <property type="entry name" value="HTH_XRE"/>
    <property type="match status" value="1"/>
</dbReference>
<proteinExistence type="predicted"/>
<dbReference type="EMBL" id="MCOK01000001">
    <property type="protein sequence ID" value="OOC53238.1"/>
    <property type="molecule type" value="Genomic_DNA"/>
</dbReference>